<evidence type="ECO:0000313" key="10">
    <source>
        <dbReference type="Proteomes" id="UP000462931"/>
    </source>
</evidence>
<feature type="signal peptide" evidence="4">
    <location>
        <begin position="1"/>
        <end position="18"/>
    </location>
</feature>
<evidence type="ECO:0000259" key="7">
    <source>
        <dbReference type="Pfam" id="PF17389"/>
    </source>
</evidence>
<keyword evidence="10" id="KW-1185">Reference proteome</keyword>
<reference evidence="9 10" key="1">
    <citation type="submission" date="2019-11" db="EMBL/GenBank/DDBJ databases">
        <authorList>
            <person name="Cheng Q."/>
            <person name="Yang Z."/>
        </authorList>
    </citation>
    <scope>NUCLEOTIDE SEQUENCE [LARGE SCALE GENOMIC DNA]</scope>
    <source>
        <strain evidence="9 10">HX-22-1</strain>
    </source>
</reference>
<proteinExistence type="predicted"/>
<dbReference type="InterPro" id="IPR016007">
    <property type="entry name" value="Alpha_rhamnosid"/>
</dbReference>
<dbReference type="EC" id="3.2.1.40" evidence="2"/>
<dbReference type="Pfam" id="PF17389">
    <property type="entry name" value="Bac_rhamnosid6H"/>
    <property type="match status" value="1"/>
</dbReference>
<dbReference type="InterPro" id="IPR008928">
    <property type="entry name" value="6-hairpin_glycosidase_sf"/>
</dbReference>
<keyword evidence="4" id="KW-0732">Signal</keyword>
<dbReference type="GO" id="GO:0030596">
    <property type="term" value="F:alpha-L-rhamnosidase activity"/>
    <property type="evidence" value="ECO:0007669"/>
    <property type="project" value="UniProtKB-EC"/>
</dbReference>
<dbReference type="GO" id="GO:0005975">
    <property type="term" value="P:carbohydrate metabolic process"/>
    <property type="evidence" value="ECO:0007669"/>
    <property type="project" value="InterPro"/>
</dbReference>
<feature type="domain" description="Alpha-L-rhamnosidase six-hairpin glycosidase" evidence="7">
    <location>
        <begin position="472"/>
        <end position="807"/>
    </location>
</feature>
<dbReference type="SUPFAM" id="SSF48208">
    <property type="entry name" value="Six-hairpin glycosidases"/>
    <property type="match status" value="1"/>
</dbReference>
<feature type="domain" description="Alpha-L-rhamnosidase concanavalin-like" evidence="5">
    <location>
        <begin position="363"/>
        <end position="454"/>
    </location>
</feature>
<feature type="domain" description="Alpha-L-rhamnosidase C-terminal" evidence="8">
    <location>
        <begin position="811"/>
        <end position="883"/>
    </location>
</feature>
<dbReference type="Pfam" id="PF08531">
    <property type="entry name" value="Bac_rhamnosid_N"/>
    <property type="match status" value="1"/>
</dbReference>
<evidence type="ECO:0000256" key="1">
    <source>
        <dbReference type="ARBA" id="ARBA00001445"/>
    </source>
</evidence>
<evidence type="ECO:0000256" key="2">
    <source>
        <dbReference type="ARBA" id="ARBA00012652"/>
    </source>
</evidence>
<feature type="chain" id="PRO_5029814657" description="alpha-L-rhamnosidase" evidence="4">
    <location>
        <begin position="19"/>
        <end position="920"/>
    </location>
</feature>
<dbReference type="PANTHER" id="PTHR33307">
    <property type="entry name" value="ALPHA-RHAMNOSIDASE (EUROFUNG)"/>
    <property type="match status" value="1"/>
</dbReference>
<dbReference type="InterPro" id="IPR012341">
    <property type="entry name" value="6hp_glycosidase-like_sf"/>
</dbReference>
<feature type="domain" description="Bacterial alpha-L-rhamnosidase N-terminal" evidence="6">
    <location>
        <begin position="182"/>
        <end position="352"/>
    </location>
</feature>
<dbReference type="InterPro" id="IPR013783">
    <property type="entry name" value="Ig-like_fold"/>
</dbReference>
<dbReference type="Pfam" id="PF05592">
    <property type="entry name" value="Bac_rhamnosid"/>
    <property type="match status" value="1"/>
</dbReference>
<dbReference type="Proteomes" id="UP000462931">
    <property type="component" value="Unassembled WGS sequence"/>
</dbReference>
<dbReference type="RefSeq" id="WP_154286752.1">
    <property type="nucleotide sequence ID" value="NZ_WKJI01000001.1"/>
</dbReference>
<dbReference type="Gene3D" id="2.60.40.10">
    <property type="entry name" value="Immunoglobulins"/>
    <property type="match status" value="1"/>
</dbReference>
<evidence type="ECO:0000259" key="8">
    <source>
        <dbReference type="Pfam" id="PF17390"/>
    </source>
</evidence>
<dbReference type="InterPro" id="IPR013737">
    <property type="entry name" value="Bac_rhamnosid_N"/>
</dbReference>
<dbReference type="AlphaFoldDB" id="A0A7K0FL87"/>
<organism evidence="9 10">
    <name type="scientific">Pedobacter puniceum</name>
    <dbReference type="NCBI Taxonomy" id="2666136"/>
    <lineage>
        <taxon>Bacteria</taxon>
        <taxon>Pseudomonadati</taxon>
        <taxon>Bacteroidota</taxon>
        <taxon>Sphingobacteriia</taxon>
        <taxon>Sphingobacteriales</taxon>
        <taxon>Sphingobacteriaceae</taxon>
        <taxon>Pedobacter</taxon>
    </lineage>
</organism>
<evidence type="ECO:0000259" key="6">
    <source>
        <dbReference type="Pfam" id="PF08531"/>
    </source>
</evidence>
<dbReference type="PIRSF" id="PIRSF010631">
    <property type="entry name" value="A-rhamnsds"/>
    <property type="match status" value="1"/>
</dbReference>
<protein>
    <recommendedName>
        <fullName evidence="2">alpha-L-rhamnosidase</fullName>
        <ecNumber evidence="2">3.2.1.40</ecNumber>
    </recommendedName>
</protein>
<dbReference type="InterPro" id="IPR035398">
    <property type="entry name" value="Bac_rhamnosid_C"/>
</dbReference>
<sequence>MRKITSLILVFLSLQVCAQSLLDIQGLKVNDAKQPAGISPRQLFFSWKLLAQQRNTIQISYHILVADELTHLNENKANVWDSGEQLSSTSIQIKYKGKALQAATTYYWKVLVKDNHGNIATSKTASFHTGLPHKEDWKGAKWIAYERLTDSLVDVLPLDNKKDKHFGSNVLPLLRKDFKVKKQLASAMLYISGLGHFEASINGNKQGNHFLDAGWVKYNEEALYVTFDVSKALKTGKNTLGVMLGNGFYYVPPVKGRFRKLKTAFGYPKMMCRLVLKYHDGTEENIISDEKWQTSPGPITFSSIYGGEDYDARLEQKGWDSPQFKADKKWKNVLIVDGPPQVKPQLAEPLSVFENFDAKLLHQLNNKEWVYDLGQNASGIINIKVQGKRGDTVRIYPSELLKDLKANQKPTGSPFYFEYVLNGDGVEEWQPRFTYYGFRYLQVKGAAPQATNTSLPQIIALKGLHVRNSAARVGNFTSSNTLFNQTNTLIDWAIKSNMMSVFTDCPHREKLGWLEQSHLMISSVMYNYDVATLASKVVDDIISSQLEDGLIPEIAPEYVKFTWGGDMFRDSPEWGSTGIILPWYLYKWYGNTQVLEKAYPSMQRYITYLKSKADGHILKQGLGDWYDIGLERPGVSQQTPKGLTGTAIYYYDLNILQQIALLLGKPDDAKQYQELAKEVKIAFNKTFFSQENKQYATGSQAANAMALYMNLVEEPNRAAVLENLIQDIRKRNNALTAGDIGYRYVLRVLEEAGRSDVIFDMNSRSDVPGYGYQIAKGATALTESWQALPDVSNNHFMLGHLMEWFYSGLAGIRQEEESVAFNKIKIYPVVVGDVTSAEAVYDSSYGLIKSSWKKNPQNFQLHIEIPANTTALVYLPKGKTNKIFDAGKDISTDENIINQGVEGNRVVLKVGSGSYQFTIE</sequence>
<keyword evidence="3" id="KW-0378">Hydrolase</keyword>
<accession>A0A7K0FL87</accession>
<name>A0A7K0FL87_9SPHI</name>
<gene>
    <name evidence="9" type="ORF">GJJ64_05755</name>
</gene>
<comment type="catalytic activity">
    <reaction evidence="1">
        <text>Hydrolysis of terminal non-reducing alpha-L-rhamnose residues in alpha-L-rhamnosides.</text>
        <dbReference type="EC" id="3.2.1.40"/>
    </reaction>
</comment>
<dbReference type="InterPro" id="IPR008902">
    <property type="entry name" value="Rhamnosid_concanavalin"/>
</dbReference>
<dbReference type="InterPro" id="IPR035396">
    <property type="entry name" value="Bac_rhamnosid6H"/>
</dbReference>
<dbReference type="EMBL" id="WKJI01000001">
    <property type="protein sequence ID" value="MRX46683.1"/>
    <property type="molecule type" value="Genomic_DNA"/>
</dbReference>
<comment type="caution">
    <text evidence="9">The sequence shown here is derived from an EMBL/GenBank/DDBJ whole genome shotgun (WGS) entry which is preliminary data.</text>
</comment>
<dbReference type="Gene3D" id="2.60.120.260">
    <property type="entry name" value="Galactose-binding domain-like"/>
    <property type="match status" value="2"/>
</dbReference>
<evidence type="ECO:0000259" key="5">
    <source>
        <dbReference type="Pfam" id="PF05592"/>
    </source>
</evidence>
<dbReference type="Pfam" id="PF17390">
    <property type="entry name" value="Bac_rhamnosid_C"/>
    <property type="match status" value="1"/>
</dbReference>
<dbReference type="Pfam" id="PF25788">
    <property type="entry name" value="Ig_Rha78A_N"/>
    <property type="match status" value="1"/>
</dbReference>
<dbReference type="PANTHER" id="PTHR33307:SF11">
    <property type="entry name" value="ALPHA-L-RHAMNOSIDASE"/>
    <property type="match status" value="1"/>
</dbReference>
<evidence type="ECO:0000256" key="4">
    <source>
        <dbReference type="SAM" id="SignalP"/>
    </source>
</evidence>
<dbReference type="Gene3D" id="1.50.10.10">
    <property type="match status" value="1"/>
</dbReference>
<evidence type="ECO:0000256" key="3">
    <source>
        <dbReference type="ARBA" id="ARBA00022801"/>
    </source>
</evidence>
<dbReference type="Gene3D" id="2.60.420.10">
    <property type="entry name" value="Maltose phosphorylase, domain 3"/>
    <property type="match status" value="1"/>
</dbReference>
<evidence type="ECO:0000313" key="9">
    <source>
        <dbReference type="EMBL" id="MRX46683.1"/>
    </source>
</evidence>